<keyword evidence="2" id="KW-0813">Transport</keyword>
<dbReference type="GO" id="GO:0005634">
    <property type="term" value="C:nucleus"/>
    <property type="evidence" value="ECO:0007669"/>
    <property type="project" value="UniProtKB-SubCell"/>
</dbReference>
<dbReference type="Pfam" id="PF18816">
    <property type="entry name" value="Importin_rep_5"/>
    <property type="match status" value="1"/>
</dbReference>
<dbReference type="Pfam" id="PF18808">
    <property type="entry name" value="Importin_rep_4"/>
    <property type="match status" value="1"/>
</dbReference>
<dbReference type="InterPro" id="IPR011989">
    <property type="entry name" value="ARM-like"/>
</dbReference>
<keyword evidence="10" id="KW-1185">Reference proteome</keyword>
<dbReference type="EMBL" id="BSXN01000879">
    <property type="protein sequence ID" value="GME70316.1"/>
    <property type="molecule type" value="Genomic_DNA"/>
</dbReference>
<dbReference type="GO" id="GO:0006606">
    <property type="term" value="P:protein import into nucleus"/>
    <property type="evidence" value="ECO:0007669"/>
    <property type="project" value="InterPro"/>
</dbReference>
<dbReference type="InterPro" id="IPR041389">
    <property type="entry name" value="Importin_rep_6"/>
</dbReference>
<name>A0A9W6SYW9_CANBO</name>
<evidence type="ECO:0000256" key="4">
    <source>
        <dbReference type="ARBA" id="ARBA00022737"/>
    </source>
</evidence>
<keyword evidence="5" id="KW-0653">Protein transport</keyword>
<dbReference type="Gene3D" id="1.25.10.10">
    <property type="entry name" value="Leucine-rich Repeat Variant"/>
    <property type="match status" value="1"/>
</dbReference>
<evidence type="ECO:0000256" key="2">
    <source>
        <dbReference type="ARBA" id="ARBA00022448"/>
    </source>
</evidence>
<evidence type="ECO:0000313" key="9">
    <source>
        <dbReference type="EMBL" id="GME70316.1"/>
    </source>
</evidence>
<dbReference type="AlphaFoldDB" id="A0A9W6SYW9"/>
<feature type="repeat" description="HEAT" evidence="6">
    <location>
        <begin position="609"/>
        <end position="645"/>
    </location>
</feature>
<evidence type="ECO:0000256" key="5">
    <source>
        <dbReference type="ARBA" id="ARBA00022927"/>
    </source>
</evidence>
<proteinExistence type="predicted"/>
<comment type="caution">
    <text evidence="9">The sequence shown here is derived from an EMBL/GenBank/DDBJ whole genome shotgun (WGS) entry which is preliminary data.</text>
</comment>
<feature type="region of interest" description="Disordered" evidence="7">
    <location>
        <begin position="561"/>
        <end position="580"/>
    </location>
</feature>
<comment type="subcellular location">
    <subcellularLocation>
        <location evidence="1">Cytoplasm</location>
    </subcellularLocation>
</comment>
<dbReference type="InterPro" id="IPR040928">
    <property type="entry name" value="Importin_rep_5"/>
</dbReference>
<dbReference type="GO" id="GO:0005737">
    <property type="term" value="C:cytoplasm"/>
    <property type="evidence" value="ECO:0007669"/>
    <property type="project" value="UniProtKB-SubCell"/>
</dbReference>
<keyword evidence="3" id="KW-0963">Cytoplasm</keyword>
<accession>A0A9W6SYW9</accession>
<dbReference type="Pfam" id="PF18829">
    <property type="entry name" value="Importin_rep_6"/>
    <property type="match status" value="1"/>
</dbReference>
<organism evidence="9 10">
    <name type="scientific">Candida boidinii</name>
    <name type="common">Yeast</name>
    <dbReference type="NCBI Taxonomy" id="5477"/>
    <lineage>
        <taxon>Eukaryota</taxon>
        <taxon>Fungi</taxon>
        <taxon>Dikarya</taxon>
        <taxon>Ascomycota</taxon>
        <taxon>Saccharomycotina</taxon>
        <taxon>Pichiomycetes</taxon>
        <taxon>Pichiales</taxon>
        <taxon>Pichiaceae</taxon>
        <taxon>Ogataea</taxon>
        <taxon>Ogataea/Candida clade</taxon>
    </lineage>
</organism>
<dbReference type="Proteomes" id="UP001165120">
    <property type="component" value="Unassembled WGS sequence"/>
</dbReference>
<evidence type="ECO:0000259" key="8">
    <source>
        <dbReference type="SMART" id="SM01349"/>
    </source>
</evidence>
<sequence length="836" mass="92482">MFKPMFSTIIDFCSQVAKNRDLESSARLSALELLTTFCEVSPNMCKRESSYAGSMVLVTLQMMTEVCLDDEDCAEWNNADDIQDEEDEEEYNAARQSLDRVSLKLGGQTLAAPLFQYLPQMLQSSDWHERQASLMALSSATEGCRDVLISEIPKILDLILPHLQDPHPRVQYACCNAVGQISTDFADTIQRTSGDRILPAMIAMLTTKNVPRVQTHAAAALVNFSENASKEVLEPYLDSLLTNLLELLQGPKRYVQEQVVTTIAIIADAAETKFIKYYDTLMPLLINVLKADMGEQNRVLRAKSIECATLIALAVGKEKFAPNASEIIEIFGHLQQTLLGEDDPIKPYLEQGWERVCKLVGKDFIPYLPLVLPPLLEAGKATQDISVVDDDELEEINQNEEFQVIQLAGKHIAVHTAVLDDKAAAIELLKNYADTLGADFFPYVESIASDIIIPGLDFYLHDGVRGAAALTMPSLLSCTIAATGANDSFKVQALWKGMCDKLIHQLGNDPVPELLVAYYTAFSQCIELIGPNALTDEQIASIGNSIDHNLKETYERIIERESGDDEYTEENEEDDEEYTDEELLDEISKGINVVFKNTKLRFLPAFQKLVPTIAAFINDENSSLKLLALCSISDLIEFTGAESFNLKDLFMQPVGESLTSPSSMIRQAAAYCVGVAAQFGGPNYKEFCFATLPSLLQMVSVPDARANDNINATENIIAAIAKICHTYNNEIPDFQNLAERWLKLLPVLNDEEAAPYAYSFLAELIDMGFPPVSQNIPKIVDDVVQALLYHSLSGKSAERVVQSVKQLLGTIPQAEAMGILNGYSAEAQQEISKWFS</sequence>
<dbReference type="Pfam" id="PF13513">
    <property type="entry name" value="HEAT_EZ"/>
    <property type="match status" value="1"/>
</dbReference>
<reference evidence="9" key="1">
    <citation type="submission" date="2023-04" db="EMBL/GenBank/DDBJ databases">
        <title>Candida boidinii NBRC 10035.</title>
        <authorList>
            <person name="Ichikawa N."/>
            <person name="Sato H."/>
            <person name="Tonouchi N."/>
        </authorList>
    </citation>
    <scope>NUCLEOTIDE SEQUENCE</scope>
    <source>
        <strain evidence="9">NBRC 10035</strain>
    </source>
</reference>
<evidence type="ECO:0000256" key="1">
    <source>
        <dbReference type="ARBA" id="ARBA00004496"/>
    </source>
</evidence>
<evidence type="ECO:0000256" key="3">
    <source>
        <dbReference type="ARBA" id="ARBA00022490"/>
    </source>
</evidence>
<dbReference type="InterPro" id="IPR034085">
    <property type="entry name" value="TOG"/>
</dbReference>
<feature type="domain" description="TOG" evidence="8">
    <location>
        <begin position="96"/>
        <end position="340"/>
    </location>
</feature>
<dbReference type="Pfam" id="PF25574">
    <property type="entry name" value="TPR_IMB1"/>
    <property type="match status" value="1"/>
</dbReference>
<dbReference type="SMART" id="SM01349">
    <property type="entry name" value="TOG"/>
    <property type="match status" value="1"/>
</dbReference>
<evidence type="ECO:0000256" key="7">
    <source>
        <dbReference type="SAM" id="MobiDB-lite"/>
    </source>
</evidence>
<dbReference type="InterPro" id="IPR021133">
    <property type="entry name" value="HEAT_type_2"/>
</dbReference>
<protein>
    <submittedName>
        <fullName evidence="9">Unnamed protein product</fullName>
    </submittedName>
</protein>
<dbReference type="SUPFAM" id="SSF48371">
    <property type="entry name" value="ARM repeat"/>
    <property type="match status" value="1"/>
</dbReference>
<evidence type="ECO:0000313" key="10">
    <source>
        <dbReference type="Proteomes" id="UP001165120"/>
    </source>
</evidence>
<dbReference type="InterPro" id="IPR016024">
    <property type="entry name" value="ARM-type_fold"/>
</dbReference>
<dbReference type="InterPro" id="IPR041653">
    <property type="entry name" value="Importin_rep_4"/>
</dbReference>
<feature type="compositionally biased region" description="Acidic residues" evidence="7">
    <location>
        <begin position="562"/>
        <end position="580"/>
    </location>
</feature>
<evidence type="ECO:0000256" key="6">
    <source>
        <dbReference type="PROSITE-ProRule" id="PRU00103"/>
    </source>
</evidence>
<dbReference type="InterPro" id="IPR040122">
    <property type="entry name" value="Importin_beta"/>
</dbReference>
<keyword evidence="4" id="KW-0677">Repeat</keyword>
<dbReference type="PROSITE" id="PS50077">
    <property type="entry name" value="HEAT_REPEAT"/>
    <property type="match status" value="1"/>
</dbReference>
<dbReference type="InterPro" id="IPR058584">
    <property type="entry name" value="IMB1_TNPO1-like_TPR"/>
</dbReference>
<dbReference type="PANTHER" id="PTHR10527">
    <property type="entry name" value="IMPORTIN BETA"/>
    <property type="match status" value="1"/>
</dbReference>
<gene>
    <name evidence="9" type="ORF">Cboi02_000279600</name>
</gene>